<keyword evidence="17" id="KW-1185">Reference proteome</keyword>
<evidence type="ECO:0000256" key="14">
    <source>
        <dbReference type="SAM" id="MobiDB-lite"/>
    </source>
</evidence>
<comment type="similarity">
    <text evidence="2">Belongs to the SARAF family.</text>
</comment>
<accession>A0AAW0FHY8</accession>
<keyword evidence="7" id="KW-0732">Signal</keyword>
<dbReference type="GO" id="GO:0005789">
    <property type="term" value="C:endoplasmic reticulum membrane"/>
    <property type="evidence" value="ECO:0007669"/>
    <property type="project" value="UniProtKB-SubCell"/>
</dbReference>
<dbReference type="PANTHER" id="PTHR15929:SF0">
    <property type="entry name" value="STORE-OPERATED CALCIUM ENTRY-ASSOCIATED REGULATORY FACTOR"/>
    <property type="match status" value="1"/>
</dbReference>
<feature type="region of interest" description="Disordered" evidence="14">
    <location>
        <begin position="240"/>
        <end position="281"/>
    </location>
</feature>
<evidence type="ECO:0000256" key="15">
    <source>
        <dbReference type="SAM" id="Phobius"/>
    </source>
</evidence>
<dbReference type="InterPro" id="IPR009567">
    <property type="entry name" value="SARAF"/>
</dbReference>
<dbReference type="Pfam" id="PF06682">
    <property type="entry name" value="SARAF"/>
    <property type="match status" value="1"/>
</dbReference>
<reference evidence="16 17" key="1">
    <citation type="submission" date="2022-09" db="EMBL/GenBank/DDBJ databases">
        <authorList>
            <person name="Palmer J.M."/>
        </authorList>
    </citation>
    <scope>NUCLEOTIDE SEQUENCE [LARGE SCALE GENOMIC DNA]</scope>
    <source>
        <strain evidence="16 17">DSM 7382</strain>
    </source>
</reference>
<evidence type="ECO:0000256" key="8">
    <source>
        <dbReference type="ARBA" id="ARBA00022824"/>
    </source>
</evidence>
<evidence type="ECO:0000256" key="13">
    <source>
        <dbReference type="ARBA" id="ARBA00031116"/>
    </source>
</evidence>
<keyword evidence="6 15" id="KW-0812">Transmembrane</keyword>
<name>A0AAW0FHY8_9APHY</name>
<feature type="compositionally biased region" description="Polar residues" evidence="14">
    <location>
        <begin position="244"/>
        <end position="266"/>
    </location>
</feature>
<evidence type="ECO:0000256" key="12">
    <source>
        <dbReference type="ARBA" id="ARBA00023136"/>
    </source>
</evidence>
<comment type="caution">
    <text evidence="16">The sequence shown here is derived from an EMBL/GenBank/DDBJ whole genome shotgun (WGS) entry which is preliminary data.</text>
</comment>
<evidence type="ECO:0000256" key="3">
    <source>
        <dbReference type="ARBA" id="ARBA00016584"/>
    </source>
</evidence>
<dbReference type="PANTHER" id="PTHR15929">
    <property type="entry name" value="STORE-OPERATED CALCIUM ENTRY-ASSOCIATED REGULATORY FACTOR"/>
    <property type="match status" value="1"/>
</dbReference>
<evidence type="ECO:0000256" key="10">
    <source>
        <dbReference type="ARBA" id="ARBA00022989"/>
    </source>
</evidence>
<keyword evidence="12 15" id="KW-0472">Membrane</keyword>
<gene>
    <name evidence="16" type="ORF">QCA50_018446</name>
</gene>
<dbReference type="AlphaFoldDB" id="A0AAW0FHY8"/>
<keyword evidence="8" id="KW-0256">Endoplasmic reticulum</keyword>
<evidence type="ECO:0000256" key="9">
    <source>
        <dbReference type="ARBA" id="ARBA00022837"/>
    </source>
</evidence>
<evidence type="ECO:0000256" key="4">
    <source>
        <dbReference type="ARBA" id="ARBA00022448"/>
    </source>
</evidence>
<feature type="region of interest" description="Disordered" evidence="14">
    <location>
        <begin position="159"/>
        <end position="198"/>
    </location>
</feature>
<feature type="transmembrane region" description="Helical" evidence="15">
    <location>
        <begin position="129"/>
        <end position="149"/>
    </location>
</feature>
<feature type="compositionally biased region" description="Polar residues" evidence="14">
    <location>
        <begin position="189"/>
        <end position="198"/>
    </location>
</feature>
<protein>
    <recommendedName>
        <fullName evidence="3">Store-operated calcium entry-associated regulatory factor</fullName>
    </recommendedName>
    <alternativeName>
        <fullName evidence="13">Transmembrane protein 66</fullName>
    </alternativeName>
</protein>
<evidence type="ECO:0000313" key="16">
    <source>
        <dbReference type="EMBL" id="KAK7678574.1"/>
    </source>
</evidence>
<keyword evidence="9" id="KW-0106">Calcium</keyword>
<evidence type="ECO:0000256" key="5">
    <source>
        <dbReference type="ARBA" id="ARBA00022568"/>
    </source>
</evidence>
<keyword evidence="4" id="KW-0813">Transport</keyword>
<proteinExistence type="inferred from homology"/>
<keyword evidence="11" id="KW-0406">Ion transport</keyword>
<dbReference type="EMBL" id="JASBNA010000070">
    <property type="protein sequence ID" value="KAK7678574.1"/>
    <property type="molecule type" value="Genomic_DNA"/>
</dbReference>
<comment type="subcellular location">
    <subcellularLocation>
        <location evidence="1">Endoplasmic reticulum membrane</location>
        <topology evidence="1">Single-pass type I membrane protein</topology>
    </subcellularLocation>
</comment>
<dbReference type="GO" id="GO:2001256">
    <property type="term" value="P:regulation of store-operated calcium entry"/>
    <property type="evidence" value="ECO:0007669"/>
    <property type="project" value="InterPro"/>
</dbReference>
<evidence type="ECO:0000256" key="6">
    <source>
        <dbReference type="ARBA" id="ARBA00022692"/>
    </source>
</evidence>
<dbReference type="GO" id="GO:0006816">
    <property type="term" value="P:calcium ion transport"/>
    <property type="evidence" value="ECO:0007669"/>
    <property type="project" value="UniProtKB-KW"/>
</dbReference>
<sequence length="281" mass="31066">MSKIALNKISSLTFYQDAETTSRRGKPVPQLTCIGQACQLYTPEVVRCTNIGGSGTDVDWKCEADLPEALRFGRVEVSCEGWSGPGDPYVLKGSCGLEYRLVHVPDALRKDSDHRLPSHWFRGFMTDPAAAIFYFLWVGLLIFILYKLLSSCFGSNAGRRPHSASGSGGQPGSNFWGGTRHDPPPPYTKYTQPEQRSQGWEPGFWTGVGLGGLGGYLANNGRRRDYNWERDRVVRSRPIHQTEHLFSSRRQTSFGQSDRGEGSSNLGAMRRGTGLGGSNVR</sequence>
<evidence type="ECO:0000256" key="2">
    <source>
        <dbReference type="ARBA" id="ARBA00006833"/>
    </source>
</evidence>
<evidence type="ECO:0000256" key="1">
    <source>
        <dbReference type="ARBA" id="ARBA00004115"/>
    </source>
</evidence>
<keyword evidence="5" id="KW-0109">Calcium transport</keyword>
<evidence type="ECO:0000256" key="11">
    <source>
        <dbReference type="ARBA" id="ARBA00023065"/>
    </source>
</evidence>
<evidence type="ECO:0000256" key="7">
    <source>
        <dbReference type="ARBA" id="ARBA00022729"/>
    </source>
</evidence>
<organism evidence="16 17">
    <name type="scientific">Cerrena zonata</name>
    <dbReference type="NCBI Taxonomy" id="2478898"/>
    <lineage>
        <taxon>Eukaryota</taxon>
        <taxon>Fungi</taxon>
        <taxon>Dikarya</taxon>
        <taxon>Basidiomycota</taxon>
        <taxon>Agaricomycotina</taxon>
        <taxon>Agaricomycetes</taxon>
        <taxon>Polyporales</taxon>
        <taxon>Cerrenaceae</taxon>
        <taxon>Cerrena</taxon>
    </lineage>
</organism>
<evidence type="ECO:0000313" key="17">
    <source>
        <dbReference type="Proteomes" id="UP001385951"/>
    </source>
</evidence>
<dbReference type="Proteomes" id="UP001385951">
    <property type="component" value="Unassembled WGS sequence"/>
</dbReference>
<keyword evidence="10 15" id="KW-1133">Transmembrane helix</keyword>